<proteinExistence type="predicted"/>
<dbReference type="EMBL" id="BARV01003074">
    <property type="protein sequence ID" value="GAH99232.1"/>
    <property type="molecule type" value="Genomic_DNA"/>
</dbReference>
<dbReference type="InterPro" id="IPR013678">
    <property type="entry name" value="RNR_2_N"/>
</dbReference>
<protein>
    <recommendedName>
        <fullName evidence="1">Ribonucleotide reductase class II vitamin B12-dependent N-terminal domain-containing protein</fullName>
    </recommendedName>
</protein>
<sequence>MRIERRFTKENQSAYADIEFRVATSEIKNPDGSVVFRLENIDVPAQFSQVAADILA</sequence>
<evidence type="ECO:0000259" key="1">
    <source>
        <dbReference type="Pfam" id="PF08471"/>
    </source>
</evidence>
<feature type="domain" description="Ribonucleotide reductase class II vitamin B12-dependent N-terminal" evidence="1">
    <location>
        <begin position="22"/>
        <end position="56"/>
    </location>
</feature>
<dbReference type="AlphaFoldDB" id="X1JYK6"/>
<dbReference type="GO" id="GO:0050897">
    <property type="term" value="F:cobalt ion binding"/>
    <property type="evidence" value="ECO:0007669"/>
    <property type="project" value="InterPro"/>
</dbReference>
<organism evidence="2">
    <name type="scientific">marine sediment metagenome</name>
    <dbReference type="NCBI Taxonomy" id="412755"/>
    <lineage>
        <taxon>unclassified sequences</taxon>
        <taxon>metagenomes</taxon>
        <taxon>ecological metagenomes</taxon>
    </lineage>
</organism>
<dbReference type="GO" id="GO:0004748">
    <property type="term" value="F:ribonucleoside-diphosphate reductase activity, thioredoxin disulfide as acceptor"/>
    <property type="evidence" value="ECO:0007669"/>
    <property type="project" value="InterPro"/>
</dbReference>
<gene>
    <name evidence="2" type="ORF">S06H3_07560</name>
</gene>
<name>X1JYK6_9ZZZZ</name>
<reference evidence="2" key="1">
    <citation type="journal article" date="2014" name="Front. Microbiol.">
        <title>High frequency of phylogenetically diverse reductive dehalogenase-homologous genes in deep subseafloor sedimentary metagenomes.</title>
        <authorList>
            <person name="Kawai M."/>
            <person name="Futagami T."/>
            <person name="Toyoda A."/>
            <person name="Takaki Y."/>
            <person name="Nishi S."/>
            <person name="Hori S."/>
            <person name="Arai W."/>
            <person name="Tsubouchi T."/>
            <person name="Morono Y."/>
            <person name="Uchiyama I."/>
            <person name="Ito T."/>
            <person name="Fujiyama A."/>
            <person name="Inagaki F."/>
            <person name="Takami H."/>
        </authorList>
    </citation>
    <scope>NUCLEOTIDE SEQUENCE</scope>
    <source>
        <strain evidence="2">Expedition CK06-06</strain>
    </source>
</reference>
<dbReference type="Pfam" id="PF08471">
    <property type="entry name" value="Ribonuc_red_2_N"/>
    <property type="match status" value="1"/>
</dbReference>
<accession>X1JYK6</accession>
<feature type="non-terminal residue" evidence="2">
    <location>
        <position position="56"/>
    </location>
</feature>
<evidence type="ECO:0000313" key="2">
    <source>
        <dbReference type="EMBL" id="GAH99232.1"/>
    </source>
</evidence>
<comment type="caution">
    <text evidence="2">The sequence shown here is derived from an EMBL/GenBank/DDBJ whole genome shotgun (WGS) entry which is preliminary data.</text>
</comment>